<evidence type="ECO:0000313" key="1">
    <source>
        <dbReference type="EMBL" id="NBI54793.1"/>
    </source>
</evidence>
<evidence type="ECO:0008006" key="3">
    <source>
        <dbReference type="Google" id="ProtNLM"/>
    </source>
</evidence>
<proteinExistence type="predicted"/>
<organism evidence="1 2">
    <name type="scientific">Photobacterium alginatilyticum</name>
    <dbReference type="NCBI Taxonomy" id="1775171"/>
    <lineage>
        <taxon>Bacteria</taxon>
        <taxon>Pseudomonadati</taxon>
        <taxon>Pseudomonadota</taxon>
        <taxon>Gammaproteobacteria</taxon>
        <taxon>Vibrionales</taxon>
        <taxon>Vibrionaceae</taxon>
        <taxon>Photobacterium</taxon>
    </lineage>
</organism>
<accession>A0ABW9YLW2</accession>
<protein>
    <recommendedName>
        <fullName evidence="3">Alpha/beta hydrolase</fullName>
    </recommendedName>
</protein>
<sequence>MKAKTDTVFWNLVCLSPSSKSYKMGLLDGLRLCLFMPCLKRRLSIASLFLLAFILLGACSSTPKMFVDSPLFGEHVFTTVDSEVARYYLDSYLQGEFSNRELDERISGLYRQYRNTIPSRDELKGISQQYSVDFASLFLADLLLKNECNKKLNNSFTHQMESPTIAGLNISSYKLLFVPGWDYAESGHLTGADFNAPRAMATKLGIENYLVELPPTGSVEQNAEYLATDIIHHGRAGKGIILAGASSAGPAIHLALAELLSEKERRAVKAWFNIGGILQGSPLIDYYQQWPHSWFFNFAVWDQGWDKQAIVSMGTGRSRSRFSRLRIESELLIINYLGIPLSGQLSKFSIGKYPLLKPEGPNDGLTLLTDAIAPNSMTIVALGSDHYFAEDPEIDKKTIVLLALVITYLEKGITSC</sequence>
<gene>
    <name evidence="1" type="ORF">EIZ48_19945</name>
</gene>
<name>A0ABW9YLW2_9GAMM</name>
<dbReference type="RefSeq" id="WP_160655288.1">
    <property type="nucleotide sequence ID" value="NZ_RSEJ01000023.1"/>
</dbReference>
<dbReference type="EMBL" id="RSEJ01000023">
    <property type="protein sequence ID" value="NBI54793.1"/>
    <property type="molecule type" value="Genomic_DNA"/>
</dbReference>
<dbReference type="Proteomes" id="UP000738517">
    <property type="component" value="Unassembled WGS sequence"/>
</dbReference>
<evidence type="ECO:0000313" key="2">
    <source>
        <dbReference type="Proteomes" id="UP000738517"/>
    </source>
</evidence>
<comment type="caution">
    <text evidence="1">The sequence shown here is derived from an EMBL/GenBank/DDBJ whole genome shotgun (WGS) entry which is preliminary data.</text>
</comment>
<keyword evidence="2" id="KW-1185">Reference proteome</keyword>
<reference evidence="1 2" key="1">
    <citation type="journal article" date="2017" name="Int. J. Syst. Evol. Microbiol.">
        <title>Photobacterium alginatilyticum sp. nov., a marine bacterium isolated from bottom seawater.</title>
        <authorList>
            <person name="Wang X."/>
            <person name="Wang Y."/>
            <person name="Yang X."/>
            <person name="Sun H."/>
            <person name="Li B."/>
            <person name="Zhang X.H."/>
        </authorList>
    </citation>
    <scope>NUCLEOTIDE SEQUENCE [LARGE SCALE GENOMIC DNA]</scope>
    <source>
        <strain evidence="1 2">P03D4</strain>
    </source>
</reference>